<dbReference type="EMBL" id="LNQE01001682">
    <property type="protein sequence ID" value="KUG14253.1"/>
    <property type="molecule type" value="Genomic_DNA"/>
</dbReference>
<feature type="transmembrane region" description="Helical" evidence="8">
    <location>
        <begin position="218"/>
        <end position="240"/>
    </location>
</feature>
<dbReference type="GO" id="GO:0000030">
    <property type="term" value="F:mannosyltransferase activity"/>
    <property type="evidence" value="ECO:0007669"/>
    <property type="project" value="InterPro"/>
</dbReference>
<dbReference type="PANTHER" id="PTHR33908:SF11">
    <property type="entry name" value="MEMBRANE PROTEIN"/>
    <property type="match status" value="1"/>
</dbReference>
<evidence type="ECO:0000256" key="6">
    <source>
        <dbReference type="ARBA" id="ARBA00022989"/>
    </source>
</evidence>
<evidence type="ECO:0000256" key="2">
    <source>
        <dbReference type="ARBA" id="ARBA00022475"/>
    </source>
</evidence>
<evidence type="ECO:0000313" key="10">
    <source>
        <dbReference type="EMBL" id="KUG14253.1"/>
    </source>
</evidence>
<dbReference type="InterPro" id="IPR003342">
    <property type="entry name" value="ArnT-like_N"/>
</dbReference>
<feature type="transmembrane region" description="Helical" evidence="8">
    <location>
        <begin position="260"/>
        <end position="284"/>
    </location>
</feature>
<dbReference type="PANTHER" id="PTHR33908">
    <property type="entry name" value="MANNOSYLTRANSFERASE YKCB-RELATED"/>
    <property type="match status" value="1"/>
</dbReference>
<feature type="transmembrane region" description="Helical" evidence="8">
    <location>
        <begin position="193"/>
        <end position="211"/>
    </location>
</feature>
<feature type="transmembrane region" description="Helical" evidence="8">
    <location>
        <begin position="291"/>
        <end position="309"/>
    </location>
</feature>
<evidence type="ECO:0000256" key="3">
    <source>
        <dbReference type="ARBA" id="ARBA00022676"/>
    </source>
</evidence>
<evidence type="ECO:0000256" key="8">
    <source>
        <dbReference type="SAM" id="Phobius"/>
    </source>
</evidence>
<organism evidence="10">
    <name type="scientific">hydrocarbon metagenome</name>
    <dbReference type="NCBI Taxonomy" id="938273"/>
    <lineage>
        <taxon>unclassified sequences</taxon>
        <taxon>metagenomes</taxon>
        <taxon>ecological metagenomes</taxon>
    </lineage>
</organism>
<keyword evidence="7 8" id="KW-0472">Membrane</keyword>
<evidence type="ECO:0000256" key="5">
    <source>
        <dbReference type="ARBA" id="ARBA00022692"/>
    </source>
</evidence>
<evidence type="ECO:0000259" key="9">
    <source>
        <dbReference type="Pfam" id="PF02366"/>
    </source>
</evidence>
<evidence type="ECO:0000256" key="4">
    <source>
        <dbReference type="ARBA" id="ARBA00022679"/>
    </source>
</evidence>
<keyword evidence="6 8" id="KW-1133">Transmembrane helix</keyword>
<feature type="transmembrane region" description="Helical" evidence="8">
    <location>
        <begin position="131"/>
        <end position="150"/>
    </location>
</feature>
<feature type="transmembrane region" description="Helical" evidence="8">
    <location>
        <begin position="78"/>
        <end position="98"/>
    </location>
</feature>
<gene>
    <name evidence="10" type="ORF">ASZ90_016113</name>
</gene>
<comment type="caution">
    <text evidence="10">The sequence shown here is derived from an EMBL/GenBank/DDBJ whole genome shotgun (WGS) entry which is preliminary data.</text>
</comment>
<keyword evidence="5 8" id="KW-0812">Transmembrane</keyword>
<evidence type="ECO:0000256" key="1">
    <source>
        <dbReference type="ARBA" id="ARBA00004651"/>
    </source>
</evidence>
<feature type="domain" description="ArnT-like N-terminal" evidence="9">
    <location>
        <begin position="73"/>
        <end position="152"/>
    </location>
</feature>
<dbReference type="GO" id="GO:0008610">
    <property type="term" value="P:lipid biosynthetic process"/>
    <property type="evidence" value="ECO:0007669"/>
    <property type="project" value="UniProtKB-ARBA"/>
</dbReference>
<dbReference type="InterPro" id="IPR050297">
    <property type="entry name" value="LipidA_mod_glycosyltrf_83"/>
</dbReference>
<keyword evidence="3" id="KW-0328">Glycosyltransferase</keyword>
<keyword evidence="2" id="KW-1003">Cell membrane</keyword>
<dbReference type="AlphaFoldDB" id="A0A0W8F096"/>
<name>A0A0W8F096_9ZZZZ</name>
<keyword evidence="4" id="KW-0808">Transferase</keyword>
<feature type="transmembrane region" description="Helical" evidence="8">
    <location>
        <begin position="315"/>
        <end position="338"/>
    </location>
</feature>
<protein>
    <recommendedName>
        <fullName evidence="9">ArnT-like N-terminal domain-containing protein</fullName>
    </recommendedName>
</protein>
<dbReference type="Pfam" id="PF02366">
    <property type="entry name" value="PMT"/>
    <property type="match status" value="1"/>
</dbReference>
<dbReference type="GO" id="GO:0005886">
    <property type="term" value="C:plasma membrane"/>
    <property type="evidence" value="ECO:0007669"/>
    <property type="project" value="UniProtKB-SubCell"/>
</dbReference>
<dbReference type="GO" id="GO:0016763">
    <property type="term" value="F:pentosyltransferase activity"/>
    <property type="evidence" value="ECO:0007669"/>
    <property type="project" value="TreeGrafter"/>
</dbReference>
<sequence>MLVIILLGFGLRLKGLGTMDFLEDEFQVIEAAYGYLQSGTFYRWEWLANGISNNYYDRAWPHTLMITESFRWFGLSEWSARLPSLIFGTLLIPLAYFLGKHATDRKVIALMLAAIVAFSPKMIFLSQYARMYVVFIPVFLIGSYLLFSGLEKKSPWRSNNVPLARWIVRYFDFDYRYLITAAIILYFSFLIHISTLLIGVGMFGYVFIMALTTREERYLCVTGCISIILSVMIAGYAAGIQPFPSFFRWIDIYAPNKSEYFFFLFDYPFGIFLSLFLLAVLVVLIKKNRELLYYLCLTVTALVFFVFFSDRYSHFLYISNFMVIAWLLLLPGAAFIAYSFFRTRENIWQIVFSAFVLLAVFTPLMGTPGILIENYRAEDSMYGTFREGYADLNAGYQDGDLLMAQYLRTYYITISGDIRIESLQNYQSYSYDRFLDTTAPYDRIWITWETRKSYHIQPEIIEFVDAHFDKIHGEGIDETNVELYLWDKTRNHP</sequence>
<dbReference type="GO" id="GO:0006493">
    <property type="term" value="P:protein O-linked glycosylation"/>
    <property type="evidence" value="ECO:0007669"/>
    <property type="project" value="InterPro"/>
</dbReference>
<accession>A0A0W8F096</accession>
<reference evidence="10" key="1">
    <citation type="journal article" date="2015" name="Proc. Natl. Acad. Sci. U.S.A.">
        <title>Networks of energetic and metabolic interactions define dynamics in microbial communities.</title>
        <authorList>
            <person name="Embree M."/>
            <person name="Liu J.K."/>
            <person name="Al-Bassam M.M."/>
            <person name="Zengler K."/>
        </authorList>
    </citation>
    <scope>NUCLEOTIDE SEQUENCE</scope>
</reference>
<feature type="transmembrane region" description="Helical" evidence="8">
    <location>
        <begin position="350"/>
        <end position="371"/>
    </location>
</feature>
<comment type="subcellular location">
    <subcellularLocation>
        <location evidence="1">Cell membrane</location>
        <topology evidence="1">Multi-pass membrane protein</topology>
    </subcellularLocation>
</comment>
<proteinExistence type="predicted"/>
<evidence type="ECO:0000256" key="7">
    <source>
        <dbReference type="ARBA" id="ARBA00023136"/>
    </source>
</evidence>